<protein>
    <recommendedName>
        <fullName evidence="12">Olfactory receptor</fullName>
    </recommendedName>
</protein>
<evidence type="ECO:0000256" key="5">
    <source>
        <dbReference type="ARBA" id="ARBA00022692"/>
    </source>
</evidence>
<keyword evidence="7 12" id="KW-1133">Transmembrane helix</keyword>
<keyword evidence="8 11" id="KW-0297">G-protein coupled receptor</keyword>
<evidence type="ECO:0000313" key="15">
    <source>
        <dbReference type="Proteomes" id="UP000694544"/>
    </source>
</evidence>
<keyword evidence="11" id="KW-0675">Receptor</keyword>
<dbReference type="PRINTS" id="PR00237">
    <property type="entry name" value="GPCRRHODOPSN"/>
</dbReference>
<dbReference type="Proteomes" id="UP000694544">
    <property type="component" value="Unplaced"/>
</dbReference>
<comment type="similarity">
    <text evidence="11">Belongs to the G-protein coupled receptor 1 family.</text>
</comment>
<feature type="transmembrane region" description="Helical" evidence="12">
    <location>
        <begin position="238"/>
        <end position="262"/>
    </location>
</feature>
<dbReference type="GO" id="GO:0004930">
    <property type="term" value="F:G protein-coupled receptor activity"/>
    <property type="evidence" value="ECO:0007669"/>
    <property type="project" value="UniProtKB-KW"/>
</dbReference>
<evidence type="ECO:0000256" key="1">
    <source>
        <dbReference type="ARBA" id="ARBA00003929"/>
    </source>
</evidence>
<dbReference type="InterPro" id="IPR000725">
    <property type="entry name" value="Olfact_rcpt"/>
</dbReference>
<evidence type="ECO:0000256" key="11">
    <source>
        <dbReference type="RuleBase" id="RU000688"/>
    </source>
</evidence>
<sequence length="313" mass="34959">MGFSRNNISTTDFILLGLFPEFQYASLLVYLTLLVYLIALTGNSILIFLIWLDVRLHTPMYFLLSQLSLIDLFYISSSVPKMVINHSLGNNSISFTGCGIQMFFCLSLGGAECLLLTFMSYDRFVAICNPLQYTVIMNSKVCLLIAVASWTGGALNSLIQTIYTMHFPVCGLKEINHFFCEMPAVLKLSCEDTSDYEMVVFVVSIIFILIPFNLIIASYIQIFLTVLKMKSPEGRNKALATCSSHLTVVSLYLGPGIVVYMTPGSSHTPLLDQGLSVFYTILTPMLNPIIYSLRNKEVLGALRKVLRKKLVSK</sequence>
<organism evidence="14 15">
    <name type="scientific">Moschus moschiferus</name>
    <name type="common">Siberian musk deer</name>
    <name type="synonym">Moschus sibiricus</name>
    <dbReference type="NCBI Taxonomy" id="68415"/>
    <lineage>
        <taxon>Eukaryota</taxon>
        <taxon>Metazoa</taxon>
        <taxon>Chordata</taxon>
        <taxon>Craniata</taxon>
        <taxon>Vertebrata</taxon>
        <taxon>Euteleostomi</taxon>
        <taxon>Mammalia</taxon>
        <taxon>Eutheria</taxon>
        <taxon>Laurasiatheria</taxon>
        <taxon>Artiodactyla</taxon>
        <taxon>Ruminantia</taxon>
        <taxon>Pecora</taxon>
        <taxon>Moschidae</taxon>
        <taxon>Moschus</taxon>
    </lineage>
</organism>
<evidence type="ECO:0000256" key="4">
    <source>
        <dbReference type="ARBA" id="ARBA00022606"/>
    </source>
</evidence>
<dbReference type="CDD" id="cd15421">
    <property type="entry name" value="7tmA_OR2T-like"/>
    <property type="match status" value="1"/>
</dbReference>
<evidence type="ECO:0000256" key="6">
    <source>
        <dbReference type="ARBA" id="ARBA00022725"/>
    </source>
</evidence>
<feature type="transmembrane region" description="Helical" evidence="12">
    <location>
        <begin position="59"/>
        <end position="79"/>
    </location>
</feature>
<feature type="transmembrane region" description="Helical" evidence="12">
    <location>
        <begin position="198"/>
        <end position="226"/>
    </location>
</feature>
<dbReference type="Ensembl" id="ENSMMST00000000066.1">
    <property type="protein sequence ID" value="ENSMMSP00000000059.1"/>
    <property type="gene ID" value="ENSMMSG00000000065.1"/>
</dbReference>
<reference evidence="14" key="2">
    <citation type="submission" date="2025-09" db="UniProtKB">
        <authorList>
            <consortium name="Ensembl"/>
        </authorList>
    </citation>
    <scope>IDENTIFICATION</scope>
</reference>
<dbReference type="SUPFAM" id="SSF81321">
    <property type="entry name" value="Family A G protein-coupled receptor-like"/>
    <property type="match status" value="1"/>
</dbReference>
<keyword evidence="4 12" id="KW-0716">Sensory transduction</keyword>
<evidence type="ECO:0000256" key="3">
    <source>
        <dbReference type="ARBA" id="ARBA00022475"/>
    </source>
</evidence>
<keyword evidence="9 12" id="KW-0472">Membrane</keyword>
<dbReference type="FunFam" id="1.20.1070.10:FF:000008">
    <property type="entry name" value="Olfactory receptor"/>
    <property type="match status" value="1"/>
</dbReference>
<evidence type="ECO:0000256" key="2">
    <source>
        <dbReference type="ARBA" id="ARBA00004651"/>
    </source>
</evidence>
<dbReference type="GO" id="GO:0004984">
    <property type="term" value="F:olfactory receptor activity"/>
    <property type="evidence" value="ECO:0007669"/>
    <property type="project" value="InterPro"/>
</dbReference>
<dbReference type="Pfam" id="PF13853">
    <property type="entry name" value="7tm_4"/>
    <property type="match status" value="1"/>
</dbReference>
<evidence type="ECO:0000313" key="14">
    <source>
        <dbReference type="Ensembl" id="ENSMMSP00000000059.1"/>
    </source>
</evidence>
<keyword evidence="10 11" id="KW-0807">Transducer</keyword>
<evidence type="ECO:0000256" key="8">
    <source>
        <dbReference type="ARBA" id="ARBA00023040"/>
    </source>
</evidence>
<dbReference type="PROSITE" id="PS50262">
    <property type="entry name" value="G_PROTEIN_RECEP_F1_2"/>
    <property type="match status" value="1"/>
</dbReference>
<keyword evidence="5 11" id="KW-0812">Transmembrane</keyword>
<keyword evidence="3 12" id="KW-1003">Cell membrane</keyword>
<comment type="function">
    <text evidence="1">Putative odorant or sperm cell receptor.</text>
</comment>
<feature type="transmembrane region" description="Helical" evidence="12">
    <location>
        <begin position="274"/>
        <end position="293"/>
    </location>
</feature>
<dbReference type="GO" id="GO:0005886">
    <property type="term" value="C:plasma membrane"/>
    <property type="evidence" value="ECO:0007669"/>
    <property type="project" value="UniProtKB-SubCell"/>
</dbReference>
<feature type="transmembrane region" description="Helical" evidence="12">
    <location>
        <begin position="27"/>
        <end position="52"/>
    </location>
</feature>
<feature type="transmembrane region" description="Helical" evidence="12">
    <location>
        <begin position="99"/>
        <end position="121"/>
    </location>
</feature>
<dbReference type="Gene3D" id="1.20.1070.10">
    <property type="entry name" value="Rhodopsin 7-helix transmembrane proteins"/>
    <property type="match status" value="1"/>
</dbReference>
<keyword evidence="6 12" id="KW-0552">Olfaction</keyword>
<evidence type="ECO:0000256" key="9">
    <source>
        <dbReference type="ARBA" id="ARBA00023136"/>
    </source>
</evidence>
<dbReference type="PRINTS" id="PR00245">
    <property type="entry name" value="OLFACTORYR"/>
</dbReference>
<feature type="domain" description="G-protein coupled receptors family 1 profile" evidence="13">
    <location>
        <begin position="42"/>
        <end position="291"/>
    </location>
</feature>
<comment type="subcellular location">
    <subcellularLocation>
        <location evidence="2 12">Cell membrane</location>
        <topology evidence="2 12">Multi-pass membrane protein</topology>
    </subcellularLocation>
</comment>
<evidence type="ECO:0000256" key="7">
    <source>
        <dbReference type="ARBA" id="ARBA00022989"/>
    </source>
</evidence>
<keyword evidence="15" id="KW-1185">Reference proteome</keyword>
<reference evidence="14" key="1">
    <citation type="submission" date="2025-08" db="UniProtKB">
        <authorList>
            <consortium name="Ensembl"/>
        </authorList>
    </citation>
    <scope>IDENTIFICATION</scope>
</reference>
<evidence type="ECO:0000256" key="12">
    <source>
        <dbReference type="RuleBase" id="RU363047"/>
    </source>
</evidence>
<feature type="transmembrane region" description="Helical" evidence="12">
    <location>
        <begin position="141"/>
        <end position="163"/>
    </location>
</feature>
<dbReference type="GeneTree" id="ENSGT01150000286990"/>
<evidence type="ECO:0000256" key="10">
    <source>
        <dbReference type="ARBA" id="ARBA00023224"/>
    </source>
</evidence>
<proteinExistence type="inferred from homology"/>
<dbReference type="InterPro" id="IPR000276">
    <property type="entry name" value="GPCR_Rhodpsn"/>
</dbReference>
<accession>A0A8C6CG29</accession>
<dbReference type="AlphaFoldDB" id="A0A8C6CG29"/>
<dbReference type="PANTHER" id="PTHR26453">
    <property type="entry name" value="OLFACTORY RECEPTOR"/>
    <property type="match status" value="1"/>
</dbReference>
<name>A0A8C6CG29_MOSMO</name>
<evidence type="ECO:0000259" key="13">
    <source>
        <dbReference type="PROSITE" id="PS50262"/>
    </source>
</evidence>
<dbReference type="PROSITE" id="PS00237">
    <property type="entry name" value="G_PROTEIN_RECEP_F1_1"/>
    <property type="match status" value="1"/>
</dbReference>
<dbReference type="InterPro" id="IPR017452">
    <property type="entry name" value="GPCR_Rhodpsn_7TM"/>
</dbReference>